<reference evidence="3" key="1">
    <citation type="submission" date="2018-05" db="EMBL/GenBank/DDBJ databases">
        <authorList>
            <person name="Lanie J.A."/>
            <person name="Ng W.-L."/>
            <person name="Kazmierczak K.M."/>
            <person name="Andrzejewski T.M."/>
            <person name="Davidsen T.M."/>
            <person name="Wayne K.J."/>
            <person name="Tettelin H."/>
            <person name="Glass J.I."/>
            <person name="Rusch D."/>
            <person name="Podicherti R."/>
            <person name="Tsui H.-C.T."/>
            <person name="Winkler M.E."/>
        </authorList>
    </citation>
    <scope>NUCLEOTIDE SEQUENCE</scope>
</reference>
<dbReference type="SUPFAM" id="SSF51735">
    <property type="entry name" value="NAD(P)-binding Rossmann-fold domains"/>
    <property type="match status" value="1"/>
</dbReference>
<dbReference type="InterPro" id="IPR036291">
    <property type="entry name" value="NAD(P)-bd_dom_sf"/>
</dbReference>
<dbReference type="AlphaFoldDB" id="A0A382ZXJ0"/>
<evidence type="ECO:0000259" key="2">
    <source>
        <dbReference type="Pfam" id="PF01408"/>
    </source>
</evidence>
<dbReference type="Pfam" id="PF01408">
    <property type="entry name" value="GFO_IDH_MocA"/>
    <property type="match status" value="1"/>
</dbReference>
<dbReference type="PANTHER" id="PTHR43818">
    <property type="entry name" value="BCDNA.GH03377"/>
    <property type="match status" value="1"/>
</dbReference>
<dbReference type="GO" id="GO:0016491">
    <property type="term" value="F:oxidoreductase activity"/>
    <property type="evidence" value="ECO:0007669"/>
    <property type="project" value="UniProtKB-KW"/>
</dbReference>
<dbReference type="GO" id="GO:0000166">
    <property type="term" value="F:nucleotide binding"/>
    <property type="evidence" value="ECO:0007669"/>
    <property type="project" value="InterPro"/>
</dbReference>
<dbReference type="PANTHER" id="PTHR43818:SF11">
    <property type="entry name" value="BCDNA.GH03377"/>
    <property type="match status" value="1"/>
</dbReference>
<proteinExistence type="predicted"/>
<keyword evidence="1" id="KW-0560">Oxidoreductase</keyword>
<dbReference type="Gene3D" id="3.40.50.720">
    <property type="entry name" value="NAD(P)-binding Rossmann-like Domain"/>
    <property type="match status" value="1"/>
</dbReference>
<accession>A0A382ZXJ0</accession>
<dbReference type="InterPro" id="IPR050463">
    <property type="entry name" value="Gfo/Idh/MocA_oxidrdct_glycsds"/>
</dbReference>
<dbReference type="EMBL" id="UINC01187559">
    <property type="protein sequence ID" value="SVE00346.1"/>
    <property type="molecule type" value="Genomic_DNA"/>
</dbReference>
<name>A0A382ZXJ0_9ZZZZ</name>
<feature type="domain" description="Gfo/Idh/MocA-like oxidoreductase N-terminal" evidence="2">
    <location>
        <begin position="6"/>
        <end position="105"/>
    </location>
</feature>
<evidence type="ECO:0000313" key="3">
    <source>
        <dbReference type="EMBL" id="SVE00346.1"/>
    </source>
</evidence>
<feature type="non-terminal residue" evidence="3">
    <location>
        <position position="110"/>
    </location>
</feature>
<protein>
    <recommendedName>
        <fullName evidence="2">Gfo/Idh/MocA-like oxidoreductase N-terminal domain-containing protein</fullName>
    </recommendedName>
</protein>
<organism evidence="3">
    <name type="scientific">marine metagenome</name>
    <dbReference type="NCBI Taxonomy" id="408172"/>
    <lineage>
        <taxon>unclassified sequences</taxon>
        <taxon>metagenomes</taxon>
        <taxon>ecological metagenomes</taxon>
    </lineage>
</organism>
<gene>
    <name evidence="3" type="ORF">METZ01_LOCUS453200</name>
</gene>
<sequence length="110" mass="12019">MPKKKVNVGIVGMGIGKPNALAITRHAQGHVAALCDLDEGRMAEFAVELPGEVKTYTDYKAMCKDPELDAIFVGTPNQLHVPVALEAVRRDKHVMVTKPLADSERAAWRL</sequence>
<evidence type="ECO:0000256" key="1">
    <source>
        <dbReference type="ARBA" id="ARBA00023002"/>
    </source>
</evidence>
<dbReference type="InterPro" id="IPR000683">
    <property type="entry name" value="Gfo/Idh/MocA-like_OxRdtase_N"/>
</dbReference>